<proteinExistence type="predicted"/>
<evidence type="ECO:0000313" key="2">
    <source>
        <dbReference type="EnsemblMetazoa" id="ASIC012506-PA"/>
    </source>
</evidence>
<accession>A0A084W328</accession>
<reference evidence="2" key="2">
    <citation type="submission" date="2020-05" db="UniProtKB">
        <authorList>
            <consortium name="EnsemblMetazoa"/>
        </authorList>
    </citation>
    <scope>IDENTIFICATION</scope>
</reference>
<keyword evidence="3" id="KW-1185">Reference proteome</keyword>
<dbReference type="VEuPathDB" id="VectorBase:ASIC012506"/>
<gene>
    <name evidence="1" type="ORF">ZHAS_00012506</name>
</gene>
<dbReference type="EMBL" id="KE525279">
    <property type="protein sequence ID" value="KFB44622.1"/>
    <property type="molecule type" value="Genomic_DNA"/>
</dbReference>
<dbReference type="EnsemblMetazoa" id="ASIC012506-RA">
    <property type="protein sequence ID" value="ASIC012506-PA"/>
    <property type="gene ID" value="ASIC012506"/>
</dbReference>
<organism evidence="1">
    <name type="scientific">Anopheles sinensis</name>
    <name type="common">Mosquito</name>
    <dbReference type="NCBI Taxonomy" id="74873"/>
    <lineage>
        <taxon>Eukaryota</taxon>
        <taxon>Metazoa</taxon>
        <taxon>Ecdysozoa</taxon>
        <taxon>Arthropoda</taxon>
        <taxon>Hexapoda</taxon>
        <taxon>Insecta</taxon>
        <taxon>Pterygota</taxon>
        <taxon>Neoptera</taxon>
        <taxon>Endopterygota</taxon>
        <taxon>Diptera</taxon>
        <taxon>Nematocera</taxon>
        <taxon>Culicoidea</taxon>
        <taxon>Culicidae</taxon>
        <taxon>Anophelinae</taxon>
        <taxon>Anopheles</taxon>
    </lineage>
</organism>
<protein>
    <submittedName>
        <fullName evidence="1 2">Putative transcriptional regulator</fullName>
    </submittedName>
</protein>
<name>A0A084W328_ANOSI</name>
<dbReference type="AlphaFoldDB" id="A0A084W328"/>
<dbReference type="Proteomes" id="UP000030765">
    <property type="component" value="Unassembled WGS sequence"/>
</dbReference>
<sequence length="64" mass="7142">MIPMPHAFRVADKDLDRAFQRSPGFEITHWGGKNGWNLGRHQALRYTASARAESDVPFDAVCAA</sequence>
<dbReference type="EMBL" id="ATLV01019797">
    <property type="status" value="NOT_ANNOTATED_CDS"/>
    <property type="molecule type" value="Genomic_DNA"/>
</dbReference>
<reference evidence="1 3" key="1">
    <citation type="journal article" date="2014" name="BMC Genomics">
        <title>Genome sequence of Anopheles sinensis provides insight into genetics basis of mosquito competence for malaria parasites.</title>
        <authorList>
            <person name="Zhou D."/>
            <person name="Zhang D."/>
            <person name="Ding G."/>
            <person name="Shi L."/>
            <person name="Hou Q."/>
            <person name="Ye Y."/>
            <person name="Xu Y."/>
            <person name="Zhou H."/>
            <person name="Xiong C."/>
            <person name="Li S."/>
            <person name="Yu J."/>
            <person name="Hong S."/>
            <person name="Yu X."/>
            <person name="Zou P."/>
            <person name="Chen C."/>
            <person name="Chang X."/>
            <person name="Wang W."/>
            <person name="Lv Y."/>
            <person name="Sun Y."/>
            <person name="Ma L."/>
            <person name="Shen B."/>
            <person name="Zhu C."/>
        </authorList>
    </citation>
    <scope>NUCLEOTIDE SEQUENCE [LARGE SCALE GENOMIC DNA]</scope>
</reference>
<evidence type="ECO:0000313" key="3">
    <source>
        <dbReference type="Proteomes" id="UP000030765"/>
    </source>
</evidence>
<evidence type="ECO:0000313" key="1">
    <source>
        <dbReference type="EMBL" id="KFB44622.1"/>
    </source>
</evidence>